<gene>
    <name evidence="4" type="ORF">RFULGI_LOCUS12903</name>
</gene>
<dbReference type="PANTHER" id="PTHR46423">
    <property type="entry name" value="RNA POLYMERASE II-ASSOCIATED PROTEIN 3"/>
    <property type="match status" value="1"/>
</dbReference>
<dbReference type="InterPro" id="IPR019734">
    <property type="entry name" value="TPR_rpt"/>
</dbReference>
<evidence type="ECO:0000256" key="2">
    <source>
        <dbReference type="PROSITE-ProRule" id="PRU00339"/>
    </source>
</evidence>
<reference evidence="4" key="1">
    <citation type="submission" date="2021-06" db="EMBL/GenBank/DDBJ databases">
        <authorList>
            <person name="Kallberg Y."/>
            <person name="Tangrot J."/>
            <person name="Rosling A."/>
        </authorList>
    </citation>
    <scope>NUCLEOTIDE SEQUENCE</scope>
    <source>
        <strain evidence="4">IN212</strain>
    </source>
</reference>
<feature type="region of interest" description="Disordered" evidence="3">
    <location>
        <begin position="143"/>
        <end position="166"/>
    </location>
</feature>
<sequence>MPRQRQPDLKGKKTLRLEKALQEKETGNIFFKKGDYKKAIEHYGKAIDLDPKEPVYIINRAMAYLKLNKLGLLLHPDNIKALWRRGIARRELGKLQDAKKEPNDKAIKDEYLKVLEAIKAKSPDRTPDIDEEVDLDENEHIIDSAKKAPFTDKKNTSQQIENENGK</sequence>
<dbReference type="Proteomes" id="UP000789396">
    <property type="component" value="Unassembled WGS sequence"/>
</dbReference>
<accession>A0A9N9IMB0</accession>
<evidence type="ECO:0000256" key="3">
    <source>
        <dbReference type="SAM" id="MobiDB-lite"/>
    </source>
</evidence>
<evidence type="ECO:0000256" key="1">
    <source>
        <dbReference type="ARBA" id="ARBA00022803"/>
    </source>
</evidence>
<dbReference type="PROSITE" id="PS50005">
    <property type="entry name" value="TPR"/>
    <property type="match status" value="1"/>
</dbReference>
<feature type="non-terminal residue" evidence="4">
    <location>
        <position position="166"/>
    </location>
</feature>
<feature type="compositionally biased region" description="Basic and acidic residues" evidence="3">
    <location>
        <begin position="143"/>
        <end position="155"/>
    </location>
</feature>
<comment type="caution">
    <text evidence="4">The sequence shown here is derived from an EMBL/GenBank/DDBJ whole genome shotgun (WGS) entry which is preliminary data.</text>
</comment>
<dbReference type="InterPro" id="IPR011990">
    <property type="entry name" value="TPR-like_helical_dom_sf"/>
</dbReference>
<dbReference type="InterPro" id="IPR051966">
    <property type="entry name" value="RPAP3"/>
</dbReference>
<dbReference type="GO" id="GO:0101031">
    <property type="term" value="C:protein folding chaperone complex"/>
    <property type="evidence" value="ECO:0007669"/>
    <property type="project" value="TreeGrafter"/>
</dbReference>
<keyword evidence="1 2" id="KW-0802">TPR repeat</keyword>
<dbReference type="OrthoDB" id="629492at2759"/>
<name>A0A9N9IMB0_9GLOM</name>
<organism evidence="4 5">
    <name type="scientific">Racocetra fulgida</name>
    <dbReference type="NCBI Taxonomy" id="60492"/>
    <lineage>
        <taxon>Eukaryota</taxon>
        <taxon>Fungi</taxon>
        <taxon>Fungi incertae sedis</taxon>
        <taxon>Mucoromycota</taxon>
        <taxon>Glomeromycotina</taxon>
        <taxon>Glomeromycetes</taxon>
        <taxon>Diversisporales</taxon>
        <taxon>Gigasporaceae</taxon>
        <taxon>Racocetra</taxon>
    </lineage>
</organism>
<proteinExistence type="predicted"/>
<dbReference type="SUPFAM" id="SSF48452">
    <property type="entry name" value="TPR-like"/>
    <property type="match status" value="1"/>
</dbReference>
<feature type="repeat" description="TPR" evidence="2">
    <location>
        <begin position="20"/>
        <end position="53"/>
    </location>
</feature>
<dbReference type="Gene3D" id="1.25.40.10">
    <property type="entry name" value="Tetratricopeptide repeat domain"/>
    <property type="match status" value="1"/>
</dbReference>
<protein>
    <submittedName>
        <fullName evidence="4">7443_t:CDS:1</fullName>
    </submittedName>
</protein>
<dbReference type="PANTHER" id="PTHR46423:SF1">
    <property type="entry name" value="RNA POLYMERASE II-ASSOCIATED PROTEIN 3"/>
    <property type="match status" value="1"/>
</dbReference>
<feature type="compositionally biased region" description="Polar residues" evidence="3">
    <location>
        <begin position="156"/>
        <end position="166"/>
    </location>
</feature>
<dbReference type="AlphaFoldDB" id="A0A9N9IMB0"/>
<keyword evidence="5" id="KW-1185">Reference proteome</keyword>
<dbReference type="EMBL" id="CAJVPZ010032310">
    <property type="protein sequence ID" value="CAG8741563.1"/>
    <property type="molecule type" value="Genomic_DNA"/>
</dbReference>
<dbReference type="Pfam" id="PF13414">
    <property type="entry name" value="TPR_11"/>
    <property type="match status" value="1"/>
</dbReference>
<evidence type="ECO:0000313" key="5">
    <source>
        <dbReference type="Proteomes" id="UP000789396"/>
    </source>
</evidence>
<dbReference type="SMART" id="SM00028">
    <property type="entry name" value="TPR"/>
    <property type="match status" value="1"/>
</dbReference>
<evidence type="ECO:0000313" key="4">
    <source>
        <dbReference type="EMBL" id="CAG8741563.1"/>
    </source>
</evidence>
<dbReference type="PROSITE" id="PS50293">
    <property type="entry name" value="TPR_REGION"/>
    <property type="match status" value="1"/>
</dbReference>